<dbReference type="KEGG" id="wsu:WS1079"/>
<reference evidence="1 2" key="1">
    <citation type="journal article" date="2003" name="Proc. Natl. Acad. Sci. U.S.A.">
        <title>Complete genome sequence and analysis of Wolinella succinogenes.</title>
        <authorList>
            <person name="Baar C."/>
            <person name="Eppinger M."/>
            <person name="Raddatz G."/>
            <person name="Simon JM."/>
            <person name="Lanz C."/>
            <person name="Klimmek O."/>
            <person name="Nandakumar R."/>
            <person name="Gross R."/>
            <person name="Rosinus A."/>
            <person name="Keller H."/>
            <person name="Jagtap P."/>
            <person name="Linke B."/>
            <person name="Meyer F."/>
            <person name="Lederer H."/>
            <person name="Schuster S.C."/>
        </authorList>
    </citation>
    <scope>NUCLEOTIDE SEQUENCE [LARGE SCALE GENOMIC DNA]</scope>
    <source>
        <strain evidence="2">ATCC 29543 / DSM 1740 / CCUG 13145 / JCM 31913 / LMG 7466 / NCTC 11488 / FDC 602W</strain>
    </source>
</reference>
<gene>
    <name evidence="1" type="ordered locus">WS1079</name>
</gene>
<keyword evidence="2" id="KW-1185">Reference proteome</keyword>
<dbReference type="RefSeq" id="WP_011138969.1">
    <property type="nucleotide sequence ID" value="NC_005090.1"/>
</dbReference>
<dbReference type="EMBL" id="BX571659">
    <property type="protein sequence ID" value="CAE10176.1"/>
    <property type="molecule type" value="Genomic_DNA"/>
</dbReference>
<dbReference type="Proteomes" id="UP000000422">
    <property type="component" value="Chromosome"/>
</dbReference>
<evidence type="ECO:0000313" key="2">
    <source>
        <dbReference type="Proteomes" id="UP000000422"/>
    </source>
</evidence>
<evidence type="ECO:0000313" key="1">
    <source>
        <dbReference type="EMBL" id="CAE10176.1"/>
    </source>
</evidence>
<name>Q7MRS8_WOLSU</name>
<accession>Q7MRS8</accession>
<proteinExistence type="predicted"/>
<dbReference type="STRING" id="273121.WS1079"/>
<dbReference type="HOGENOM" id="CLU_189261_0_0_7"/>
<dbReference type="AlphaFoldDB" id="Q7MRS8"/>
<sequence length="86" mass="9899">MFHIEGDTLNLSWEMTLDEVKELKEFLEEKLVYIEAIELDEEGDPSTSSLLQLLFSVKKSKPEIVIPALEVGVMRFGRFGKIGWRV</sequence>
<organism evidence="2">
    <name type="scientific">Wolinella succinogenes (strain ATCC 29543 / DSM 1740 / CCUG 13145 / JCM 31913 / LMG 7466 / NCTC 11488 / FDC 602W)</name>
    <name type="common">Vibrio succinogenes</name>
    <dbReference type="NCBI Taxonomy" id="273121"/>
    <lineage>
        <taxon>Bacteria</taxon>
        <taxon>Pseudomonadati</taxon>
        <taxon>Campylobacterota</taxon>
        <taxon>Epsilonproteobacteria</taxon>
        <taxon>Campylobacterales</taxon>
        <taxon>Helicobacteraceae</taxon>
        <taxon>Wolinella</taxon>
    </lineage>
</organism>
<protein>
    <submittedName>
        <fullName evidence="1">Uncharacterized protein</fullName>
    </submittedName>
</protein>